<comment type="caution">
    <text evidence="2">The sequence shown here is derived from an EMBL/GenBank/DDBJ whole genome shotgun (WGS) entry which is preliminary data.</text>
</comment>
<dbReference type="RefSeq" id="WP_281793616.1">
    <property type="nucleotide sequence ID" value="NZ_BSDR01000001.1"/>
</dbReference>
<evidence type="ECO:0008006" key="4">
    <source>
        <dbReference type="Google" id="ProtNLM"/>
    </source>
</evidence>
<keyword evidence="1" id="KW-0175">Coiled coil</keyword>
<accession>A0A9W6D319</accession>
<evidence type="ECO:0000313" key="3">
    <source>
        <dbReference type="Proteomes" id="UP001144372"/>
    </source>
</evidence>
<dbReference type="Proteomes" id="UP001144372">
    <property type="component" value="Unassembled WGS sequence"/>
</dbReference>
<dbReference type="Pfam" id="PF14559">
    <property type="entry name" value="TPR_19"/>
    <property type="match status" value="1"/>
</dbReference>
<name>A0A9W6D319_9BACT</name>
<organism evidence="2 3">
    <name type="scientific">Desulforhabdus amnigena</name>
    <dbReference type="NCBI Taxonomy" id="40218"/>
    <lineage>
        <taxon>Bacteria</taxon>
        <taxon>Pseudomonadati</taxon>
        <taxon>Thermodesulfobacteriota</taxon>
        <taxon>Syntrophobacteria</taxon>
        <taxon>Syntrophobacterales</taxon>
        <taxon>Syntrophobacteraceae</taxon>
        <taxon>Desulforhabdus</taxon>
    </lineage>
</organism>
<evidence type="ECO:0000256" key="1">
    <source>
        <dbReference type="SAM" id="Coils"/>
    </source>
</evidence>
<dbReference type="SUPFAM" id="SSF48452">
    <property type="entry name" value="TPR-like"/>
    <property type="match status" value="1"/>
</dbReference>
<dbReference type="AlphaFoldDB" id="A0A9W6D319"/>
<dbReference type="EMBL" id="BSDR01000001">
    <property type="protein sequence ID" value="GLI34363.1"/>
    <property type="molecule type" value="Genomic_DNA"/>
</dbReference>
<sequence length="423" mass="46646">MSAPIMREDWEALVEVLDMGIKRLDDKRIEPVKQSLLEFSSTAAMLGLTDLANAAVKFQEFLFEAVAPEWDEEAVATLSLSMKGLRENMDAEEYGPRFVEGLKEYLAYLEFYREGMEASLPAQAAEAEAATAEVAQAGAAAPAASKPKSVMEPQVEGFKLESAKKAEKTSPAMKEEALPESVISPASAAEAGYVMDKVYWYRELLSHDPTSKAFVALAEELCSRHAWQEAIETCRNGLRYHPQNLRGRILLGWALWESGDFGPAEQILADARGELEKNAVLYKILAEAAAKKGEPERSTELLKIYKSIQPSLAPSSSAPARESLSETTVEAPAIQIQQAEAEELEAEEEIRSEAVLEEAEIKEAEMELPVEAAEEKTTEPPIAFFCRFLEKYSRKPAGKFEGSTLFAEEDREALVRILARGTA</sequence>
<feature type="coiled-coil region" evidence="1">
    <location>
        <begin position="336"/>
        <end position="376"/>
    </location>
</feature>
<dbReference type="Gene3D" id="1.25.40.10">
    <property type="entry name" value="Tetratricopeptide repeat domain"/>
    <property type="match status" value="1"/>
</dbReference>
<protein>
    <recommendedName>
        <fullName evidence="4">Tetratricopeptide repeat protein</fullName>
    </recommendedName>
</protein>
<reference evidence="2" key="1">
    <citation type="submission" date="2022-12" db="EMBL/GenBank/DDBJ databases">
        <title>Reference genome sequencing for broad-spectrum identification of bacterial and archaeal isolates by mass spectrometry.</title>
        <authorList>
            <person name="Sekiguchi Y."/>
            <person name="Tourlousse D.M."/>
        </authorList>
    </citation>
    <scope>NUCLEOTIDE SEQUENCE</scope>
    <source>
        <strain evidence="2">ASRB1</strain>
    </source>
</reference>
<gene>
    <name evidence="2" type="ORF">DAMNIGENAA_17960</name>
</gene>
<dbReference type="InterPro" id="IPR011990">
    <property type="entry name" value="TPR-like_helical_dom_sf"/>
</dbReference>
<keyword evidence="3" id="KW-1185">Reference proteome</keyword>
<evidence type="ECO:0000313" key="2">
    <source>
        <dbReference type="EMBL" id="GLI34363.1"/>
    </source>
</evidence>
<proteinExistence type="predicted"/>